<feature type="region of interest" description="Disordered" evidence="2">
    <location>
        <begin position="162"/>
        <end position="181"/>
    </location>
</feature>
<dbReference type="EMBL" id="BORJ01000007">
    <property type="protein sequence ID" value="GIN96921.1"/>
    <property type="molecule type" value="Genomic_DNA"/>
</dbReference>
<evidence type="ECO:0000313" key="3">
    <source>
        <dbReference type="EMBL" id="GIN96921.1"/>
    </source>
</evidence>
<keyword evidence="4" id="KW-1185">Reference proteome</keyword>
<dbReference type="PROSITE" id="PS51257">
    <property type="entry name" value="PROKAR_LIPOPROTEIN"/>
    <property type="match status" value="1"/>
</dbReference>
<keyword evidence="1" id="KW-0175">Coiled coil</keyword>
<feature type="compositionally biased region" description="Polar residues" evidence="2">
    <location>
        <begin position="169"/>
        <end position="181"/>
    </location>
</feature>
<proteinExistence type="predicted"/>
<accession>A0ABQ4KY89</accession>
<dbReference type="RefSeq" id="WP_213020701.1">
    <property type="nucleotide sequence ID" value="NZ_BORJ01000007.1"/>
</dbReference>
<protein>
    <recommendedName>
        <fullName evidence="5">Lipoprotein</fullName>
    </recommendedName>
</protein>
<sequence length="274" mass="30982">MKKSIIISIIAASTLLLQGCNNTTSSKASENKTSDAELQAIKKERDSLEKTNNELTKKIADLESKTNKEPKTYTLDEKLAQKVYSIYTGQPWDNNIYDAGWAFTKESDTNGIITADRGGGQPIYLLSNYVVIFETGLNDSMGQLEIIDLNTETVIDRFPKEDIDEHNNQETTQKPSTNTDKTFIAPKTYQEGLLNGEELRMALLDYLMPADAEYEDYELELNSDGVYILRADNHLGNMVVVGHYVIDENGYVYKYNFVNQTVHDTPETNLYLED</sequence>
<evidence type="ECO:0000256" key="1">
    <source>
        <dbReference type="SAM" id="Coils"/>
    </source>
</evidence>
<dbReference type="Proteomes" id="UP000680670">
    <property type="component" value="Unassembled WGS sequence"/>
</dbReference>
<evidence type="ECO:0008006" key="5">
    <source>
        <dbReference type="Google" id="ProtNLM"/>
    </source>
</evidence>
<name>A0ABQ4KY89_SIMTE</name>
<reference evidence="3 4" key="1">
    <citation type="submission" date="2021-03" db="EMBL/GenBank/DDBJ databases">
        <title>Antimicrobial resistance genes in bacteria isolated from Japanese honey, and their potential for conferring macrolide and lincosamide resistance in the American foulbrood pathogen Paenibacillus larvae.</title>
        <authorList>
            <person name="Okamoto M."/>
            <person name="Kumagai M."/>
            <person name="Kanamori H."/>
            <person name="Takamatsu D."/>
        </authorList>
    </citation>
    <scope>NUCLEOTIDE SEQUENCE [LARGE SCALE GENOMIC DNA]</scope>
    <source>
        <strain evidence="3 4">J6TS1</strain>
    </source>
</reference>
<feature type="coiled-coil region" evidence="1">
    <location>
        <begin position="31"/>
        <end position="68"/>
    </location>
</feature>
<evidence type="ECO:0000313" key="4">
    <source>
        <dbReference type="Proteomes" id="UP000680670"/>
    </source>
</evidence>
<organism evidence="3 4">
    <name type="scientific">Siminovitchia terrae</name>
    <name type="common">Bacillus terrae</name>
    <dbReference type="NCBI Taxonomy" id="1914933"/>
    <lineage>
        <taxon>Bacteria</taxon>
        <taxon>Bacillati</taxon>
        <taxon>Bacillota</taxon>
        <taxon>Bacilli</taxon>
        <taxon>Bacillales</taxon>
        <taxon>Bacillaceae</taxon>
        <taxon>Siminovitchia</taxon>
    </lineage>
</organism>
<evidence type="ECO:0000256" key="2">
    <source>
        <dbReference type="SAM" id="MobiDB-lite"/>
    </source>
</evidence>
<comment type="caution">
    <text evidence="3">The sequence shown here is derived from an EMBL/GenBank/DDBJ whole genome shotgun (WGS) entry which is preliminary data.</text>
</comment>
<gene>
    <name evidence="3" type="ORF">J6TS1_27910</name>
</gene>